<dbReference type="Pfam" id="PF13440">
    <property type="entry name" value="Polysacc_synt_3"/>
    <property type="match status" value="1"/>
</dbReference>
<feature type="transmembrane region" description="Helical" evidence="6">
    <location>
        <begin position="292"/>
        <end position="313"/>
    </location>
</feature>
<evidence type="ECO:0000313" key="8">
    <source>
        <dbReference type="Proteomes" id="UP001171529"/>
    </source>
</evidence>
<gene>
    <name evidence="7" type="ORF">O8C91_00715</name>
</gene>
<evidence type="ECO:0000256" key="1">
    <source>
        <dbReference type="ARBA" id="ARBA00004651"/>
    </source>
</evidence>
<keyword evidence="2" id="KW-1003">Cell membrane</keyword>
<sequence length="414" mass="47963">MKKKLKLILNQDITKNFFILFFGTLLAQLIPILISPILTRIYAVEVFGILALFLSILAIFISISNGKYELVFFSIKSKIARVANLQLSILFTIFISIFIFILLILNIIFDFYTLEYIFLLLPFSILFAGINQAFQYFFNQIGLYKAIAFNKFFIAFFIAIVQVLLGFIFIQFENIGLITGVCIGYFIGLIYFLKVYLRNDTFDLLLKIDFKRVFFVFKKYKNTFHYSLPTAFINSISLNMIVFILGLLYSPVLLGLYFMATRIVNAPLSVFSSAYSNIFNEKISNSTSKQKLYINSFLLNLSVSIIVLTPFLLYGEDIFGFIFGDSWRESGNMIKILAPLIILNFSVGSISGIFSIFLKNEIVFIWQIIYILIIFCLFILFKDDFYNFLKYYSFFGAIAYFVLFLFGLNVIRRI</sequence>
<keyword evidence="5 6" id="KW-0472">Membrane</keyword>
<keyword evidence="3 6" id="KW-0812">Transmembrane</keyword>
<dbReference type="EMBL" id="JAPZDC010000001">
    <property type="protein sequence ID" value="MDN5062707.1"/>
    <property type="molecule type" value="Genomic_DNA"/>
</dbReference>
<comment type="caution">
    <text evidence="7">The sequence shown here is derived from an EMBL/GenBank/DDBJ whole genome shotgun (WGS) entry which is preliminary data.</text>
</comment>
<keyword evidence="4 6" id="KW-1133">Transmembrane helix</keyword>
<feature type="transmembrane region" description="Helical" evidence="6">
    <location>
        <begin position="393"/>
        <end position="411"/>
    </location>
</feature>
<reference evidence="7" key="1">
    <citation type="submission" date="2022-12" db="EMBL/GenBank/DDBJ databases">
        <authorList>
            <person name="Uljanovas D."/>
        </authorList>
    </citation>
    <scope>NUCLEOTIDE SEQUENCE</scope>
    <source>
        <strain evidence="7">RCM39</strain>
    </source>
</reference>
<feature type="transmembrane region" description="Helical" evidence="6">
    <location>
        <begin position="363"/>
        <end position="381"/>
    </location>
</feature>
<feature type="transmembrane region" description="Helical" evidence="6">
    <location>
        <begin position="85"/>
        <end position="109"/>
    </location>
</feature>
<dbReference type="GO" id="GO:0005886">
    <property type="term" value="C:plasma membrane"/>
    <property type="evidence" value="ECO:0007669"/>
    <property type="project" value="UniProtKB-SubCell"/>
</dbReference>
<feature type="transmembrane region" description="Helical" evidence="6">
    <location>
        <begin position="16"/>
        <end position="35"/>
    </location>
</feature>
<dbReference type="PANTHER" id="PTHR30250:SF28">
    <property type="entry name" value="POLYSACCHARIDE BIOSYNTHESIS PROTEIN"/>
    <property type="match status" value="1"/>
</dbReference>
<feature type="transmembrane region" description="Helical" evidence="6">
    <location>
        <begin position="149"/>
        <end position="169"/>
    </location>
</feature>
<feature type="transmembrane region" description="Helical" evidence="6">
    <location>
        <begin position="175"/>
        <end position="197"/>
    </location>
</feature>
<evidence type="ECO:0000256" key="6">
    <source>
        <dbReference type="SAM" id="Phobius"/>
    </source>
</evidence>
<feature type="transmembrane region" description="Helical" evidence="6">
    <location>
        <begin position="41"/>
        <end position="64"/>
    </location>
</feature>
<feature type="transmembrane region" description="Helical" evidence="6">
    <location>
        <begin position="115"/>
        <end position="137"/>
    </location>
</feature>
<feature type="transmembrane region" description="Helical" evidence="6">
    <location>
        <begin position="255"/>
        <end position="280"/>
    </location>
</feature>
<evidence type="ECO:0000256" key="4">
    <source>
        <dbReference type="ARBA" id="ARBA00022989"/>
    </source>
</evidence>
<evidence type="ECO:0000256" key="3">
    <source>
        <dbReference type="ARBA" id="ARBA00022692"/>
    </source>
</evidence>
<dbReference type="Proteomes" id="UP001171529">
    <property type="component" value="Unassembled WGS sequence"/>
</dbReference>
<proteinExistence type="predicted"/>
<name>A0AAW7PMV7_9BACT</name>
<evidence type="ECO:0000256" key="2">
    <source>
        <dbReference type="ARBA" id="ARBA00022475"/>
    </source>
</evidence>
<dbReference type="RefSeq" id="WP_301344659.1">
    <property type="nucleotide sequence ID" value="NZ_JAPZDB010000004.1"/>
</dbReference>
<organism evidence="7 8">
    <name type="scientific">Aliarcobacter butzleri</name>
    <dbReference type="NCBI Taxonomy" id="28197"/>
    <lineage>
        <taxon>Bacteria</taxon>
        <taxon>Pseudomonadati</taxon>
        <taxon>Campylobacterota</taxon>
        <taxon>Epsilonproteobacteria</taxon>
        <taxon>Campylobacterales</taxon>
        <taxon>Arcobacteraceae</taxon>
        <taxon>Aliarcobacter</taxon>
    </lineage>
</organism>
<accession>A0AAW7PMV7</accession>
<dbReference type="AlphaFoldDB" id="A0AAW7PMV7"/>
<dbReference type="InterPro" id="IPR050833">
    <property type="entry name" value="Poly_Biosynth_Transport"/>
</dbReference>
<feature type="transmembrane region" description="Helical" evidence="6">
    <location>
        <begin position="333"/>
        <end position="356"/>
    </location>
</feature>
<feature type="transmembrane region" description="Helical" evidence="6">
    <location>
        <begin position="228"/>
        <end position="249"/>
    </location>
</feature>
<comment type="subcellular location">
    <subcellularLocation>
        <location evidence="1">Cell membrane</location>
        <topology evidence="1">Multi-pass membrane protein</topology>
    </subcellularLocation>
</comment>
<evidence type="ECO:0000313" key="7">
    <source>
        <dbReference type="EMBL" id="MDN5062707.1"/>
    </source>
</evidence>
<reference evidence="7" key="2">
    <citation type="journal article" date="2023" name="Microorganisms">
        <title>Genomic Characterization of Arcobacter butzleri Strains Isolated from Various Sources in Lithuania.</title>
        <authorList>
            <person name="Uljanovas D."/>
            <person name="Golz G."/>
            <person name="Fleischmann S."/>
            <person name="Kudirkiene E."/>
            <person name="Kasetiene N."/>
            <person name="Grineviciene A."/>
            <person name="Tamuleviciene E."/>
            <person name="Aksomaitiene J."/>
            <person name="Alter T."/>
            <person name="Malakauskas M."/>
        </authorList>
    </citation>
    <scope>NUCLEOTIDE SEQUENCE</scope>
    <source>
        <strain evidence="7">RCM39</strain>
    </source>
</reference>
<protein>
    <submittedName>
        <fullName evidence="7">Oligosaccharide flippase family protein</fullName>
    </submittedName>
</protein>
<evidence type="ECO:0000256" key="5">
    <source>
        <dbReference type="ARBA" id="ARBA00023136"/>
    </source>
</evidence>
<dbReference type="PANTHER" id="PTHR30250">
    <property type="entry name" value="PST FAMILY PREDICTED COLANIC ACID TRANSPORTER"/>
    <property type="match status" value="1"/>
</dbReference>